<organism evidence="2 3">
    <name type="scientific">Fictibacillus barbaricus</name>
    <dbReference type="NCBI Taxonomy" id="182136"/>
    <lineage>
        <taxon>Bacteria</taxon>
        <taxon>Bacillati</taxon>
        <taxon>Bacillota</taxon>
        <taxon>Bacilli</taxon>
        <taxon>Bacillales</taxon>
        <taxon>Fictibacillaceae</taxon>
        <taxon>Fictibacillus</taxon>
    </lineage>
</organism>
<keyword evidence="1" id="KW-0472">Membrane</keyword>
<evidence type="ECO:0000313" key="2">
    <source>
        <dbReference type="EMBL" id="MBN3547207.1"/>
    </source>
</evidence>
<protein>
    <recommendedName>
        <fullName evidence="4">YesK-like protein</fullName>
    </recommendedName>
</protein>
<accession>A0ABS2ZG93</accession>
<name>A0ABS2ZG93_9BACL</name>
<feature type="transmembrane region" description="Helical" evidence="1">
    <location>
        <begin position="62"/>
        <end position="87"/>
    </location>
</feature>
<feature type="transmembrane region" description="Helical" evidence="1">
    <location>
        <begin position="6"/>
        <end position="25"/>
    </location>
</feature>
<keyword evidence="1" id="KW-1133">Transmembrane helix</keyword>
<proteinExistence type="predicted"/>
<dbReference type="Proteomes" id="UP001319060">
    <property type="component" value="Unassembled WGS sequence"/>
</dbReference>
<keyword evidence="3" id="KW-1185">Reference proteome</keyword>
<dbReference type="EMBL" id="JAFHKS010000044">
    <property type="protein sequence ID" value="MBN3547207.1"/>
    <property type="molecule type" value="Genomic_DNA"/>
</dbReference>
<keyword evidence="1" id="KW-0812">Transmembrane</keyword>
<gene>
    <name evidence="2" type="ORF">JYA64_18000</name>
</gene>
<feature type="transmembrane region" description="Helical" evidence="1">
    <location>
        <begin position="32"/>
        <end position="50"/>
    </location>
</feature>
<dbReference type="RefSeq" id="WP_188401466.1">
    <property type="nucleotide sequence ID" value="NZ_BMCE01000001.1"/>
</dbReference>
<sequence>MDILFIGIILLILGLTNFIAFKVAGRNKKKRILSGIIVILITPLVFKISLDAISSFDPGGFATGAITLIYSCLFFMNGIIIICIGIATSNTNKA</sequence>
<evidence type="ECO:0000256" key="1">
    <source>
        <dbReference type="SAM" id="Phobius"/>
    </source>
</evidence>
<evidence type="ECO:0008006" key="4">
    <source>
        <dbReference type="Google" id="ProtNLM"/>
    </source>
</evidence>
<evidence type="ECO:0000313" key="3">
    <source>
        <dbReference type="Proteomes" id="UP001319060"/>
    </source>
</evidence>
<reference evidence="2 3" key="1">
    <citation type="submission" date="2021-01" db="EMBL/GenBank/DDBJ databases">
        <title>Genome Sequencing of Type Strains.</title>
        <authorList>
            <person name="Lemaire J.F."/>
            <person name="Inderbitzin P."/>
            <person name="Collins S.B."/>
            <person name="Wespe N."/>
            <person name="Knight-Connoni V."/>
        </authorList>
    </citation>
    <scope>NUCLEOTIDE SEQUENCE [LARGE SCALE GENOMIC DNA]</scope>
    <source>
        <strain evidence="2 3">DSM 14730</strain>
    </source>
</reference>
<comment type="caution">
    <text evidence="2">The sequence shown here is derived from an EMBL/GenBank/DDBJ whole genome shotgun (WGS) entry which is preliminary data.</text>
</comment>